<evidence type="ECO:0000313" key="8">
    <source>
        <dbReference type="Proteomes" id="UP000683575"/>
    </source>
</evidence>
<dbReference type="CDD" id="cd13853">
    <property type="entry name" value="CuRO_1_Tth-MCO_like"/>
    <property type="match status" value="1"/>
</dbReference>
<dbReference type="Pfam" id="PF07731">
    <property type="entry name" value="Cu-oxidase_2"/>
    <property type="match status" value="1"/>
</dbReference>
<dbReference type="InterPro" id="IPR011707">
    <property type="entry name" value="Cu-oxidase-like_N"/>
</dbReference>
<keyword evidence="8" id="KW-1185">Reference proteome</keyword>
<reference evidence="7" key="1">
    <citation type="submission" date="2021-06" db="EMBL/GenBank/DDBJ databases">
        <title>Complete genome sequence of Nocardioides sp. G188.</title>
        <authorList>
            <person name="Im W.-T."/>
        </authorList>
    </citation>
    <scope>NUCLEOTIDE SEQUENCE</scope>
    <source>
        <strain evidence="7">G188</strain>
    </source>
</reference>
<accession>A0A975T1L7</accession>
<evidence type="ECO:0000259" key="4">
    <source>
        <dbReference type="Pfam" id="PF00394"/>
    </source>
</evidence>
<gene>
    <name evidence="7" type="ORF">KRR39_06160</name>
</gene>
<dbReference type="GO" id="GO:0016491">
    <property type="term" value="F:oxidoreductase activity"/>
    <property type="evidence" value="ECO:0007669"/>
    <property type="project" value="UniProtKB-KW"/>
</dbReference>
<dbReference type="PROSITE" id="PS00080">
    <property type="entry name" value="MULTICOPPER_OXIDASE2"/>
    <property type="match status" value="1"/>
</dbReference>
<feature type="domain" description="Plastocyanin-like" evidence="5">
    <location>
        <begin position="373"/>
        <end position="481"/>
    </location>
</feature>
<evidence type="ECO:0000256" key="3">
    <source>
        <dbReference type="SAM" id="MobiDB-lite"/>
    </source>
</evidence>
<dbReference type="RefSeq" id="WP_216941206.1">
    <property type="nucleotide sequence ID" value="NZ_CP077062.1"/>
</dbReference>
<dbReference type="InterPro" id="IPR001117">
    <property type="entry name" value="Cu-oxidase_2nd"/>
</dbReference>
<dbReference type="AlphaFoldDB" id="A0A975T1L7"/>
<dbReference type="InterPro" id="IPR011706">
    <property type="entry name" value="Cu-oxidase_C"/>
</dbReference>
<dbReference type="Pfam" id="PF00394">
    <property type="entry name" value="Cu-oxidase"/>
    <property type="match status" value="1"/>
</dbReference>
<sequence>MRPPWFKLGEIAVVLVLVAAAGLAMTRQDPSSATRSSAGTGVPPVPTTFPAEQYRPYAPPPVIRSVHGLLETTFTVRPKTFRVAGKRVRGLTYQGGFMGPTLRVRPGDTVRIHLRNELGEPTNLHSHGMYVSPIGISDNVLRTMKAHSDNDFVLKLPRIVDPGTYWYHTHLHGLVEEQVFAGLSGVLIVEGLQQRLPQPLRDVPDRLLALKDLQVKRGAIVRHGIDSDAPTTRTVNGQVDPVLQVRTNRTELLRLANIGADIWYRLRLAGAQFHVIAEDANPVAQVWTADQLVLPPGKRYDVLVRWPRTGTFALRTLRYSTGPAGDDYPARRLATFEVHGSPVADVAWPTTLGPVSPLATDRVDRTRHLVFSENPRTNQFFINGRQFDAQHVNYVAKLGTTEEWVIRNTSREEHPFHIHVNDFEVMSVNGTPYQARSEQDVVALPSRGVVRIRMHFTRFVGATVFHCHILAHEDGGMMGIIDITRSGRPSAATARSLRAMNAAMLAQHSTDMSDDPGHGMAMPSH</sequence>
<dbReference type="Proteomes" id="UP000683575">
    <property type="component" value="Chromosome"/>
</dbReference>
<dbReference type="PANTHER" id="PTHR11709:SF2">
    <property type="entry name" value="MULTICOPPER OXIDASE LPR1"/>
    <property type="match status" value="1"/>
</dbReference>
<evidence type="ECO:0000256" key="2">
    <source>
        <dbReference type="ARBA" id="ARBA00023002"/>
    </source>
</evidence>
<protein>
    <submittedName>
        <fullName evidence="7">Multicopper oxidase family protein</fullName>
    </submittedName>
</protein>
<dbReference type="KEGG" id="nps:KRR39_06160"/>
<name>A0A975T1L7_9ACTN</name>
<feature type="region of interest" description="Disordered" evidence="3">
    <location>
        <begin position="27"/>
        <end position="53"/>
    </location>
</feature>
<organism evidence="7 8">
    <name type="scientific">Nocardioides panacis</name>
    <dbReference type="NCBI Taxonomy" id="2849501"/>
    <lineage>
        <taxon>Bacteria</taxon>
        <taxon>Bacillati</taxon>
        <taxon>Actinomycetota</taxon>
        <taxon>Actinomycetes</taxon>
        <taxon>Propionibacteriales</taxon>
        <taxon>Nocardioidaceae</taxon>
        <taxon>Nocardioides</taxon>
    </lineage>
</organism>
<feature type="domain" description="Plastocyanin-like" evidence="6">
    <location>
        <begin position="77"/>
        <end position="191"/>
    </location>
</feature>
<dbReference type="EMBL" id="CP077062">
    <property type="protein sequence ID" value="QWZ09360.1"/>
    <property type="molecule type" value="Genomic_DNA"/>
</dbReference>
<evidence type="ECO:0000313" key="7">
    <source>
        <dbReference type="EMBL" id="QWZ09360.1"/>
    </source>
</evidence>
<dbReference type="PANTHER" id="PTHR11709">
    <property type="entry name" value="MULTI-COPPER OXIDASE"/>
    <property type="match status" value="1"/>
</dbReference>
<evidence type="ECO:0000259" key="5">
    <source>
        <dbReference type="Pfam" id="PF07731"/>
    </source>
</evidence>
<dbReference type="InterPro" id="IPR045087">
    <property type="entry name" value="Cu-oxidase_fam"/>
</dbReference>
<feature type="compositionally biased region" description="Polar residues" evidence="3">
    <location>
        <begin position="28"/>
        <end position="38"/>
    </location>
</feature>
<evidence type="ECO:0000256" key="1">
    <source>
        <dbReference type="ARBA" id="ARBA00022723"/>
    </source>
</evidence>
<evidence type="ECO:0000259" key="6">
    <source>
        <dbReference type="Pfam" id="PF07732"/>
    </source>
</evidence>
<dbReference type="GO" id="GO:0005507">
    <property type="term" value="F:copper ion binding"/>
    <property type="evidence" value="ECO:0007669"/>
    <property type="project" value="InterPro"/>
</dbReference>
<keyword evidence="2" id="KW-0560">Oxidoreductase</keyword>
<keyword evidence="1" id="KW-0479">Metal-binding</keyword>
<dbReference type="Pfam" id="PF07732">
    <property type="entry name" value="Cu-oxidase_3"/>
    <property type="match status" value="1"/>
</dbReference>
<proteinExistence type="predicted"/>
<feature type="domain" description="Plastocyanin-like" evidence="4">
    <location>
        <begin position="231"/>
        <end position="320"/>
    </location>
</feature>
<dbReference type="CDD" id="cd13900">
    <property type="entry name" value="CuRO_3_Tth-MCO_like"/>
    <property type="match status" value="1"/>
</dbReference>
<dbReference type="InterPro" id="IPR002355">
    <property type="entry name" value="Cu_oxidase_Cu_BS"/>
</dbReference>